<keyword evidence="1" id="KW-1133">Transmembrane helix</keyword>
<name>A0A5Y3UWW7_SALER</name>
<keyword evidence="1" id="KW-0472">Membrane</keyword>
<dbReference type="Proteomes" id="UP000839824">
    <property type="component" value="Unassembled WGS sequence"/>
</dbReference>
<proteinExistence type="predicted"/>
<evidence type="ECO:0000313" key="2">
    <source>
        <dbReference type="EMBL" id="ECJ2325234.1"/>
    </source>
</evidence>
<organism evidence="2">
    <name type="scientific">Salmonella enterica subsp. salamae</name>
    <dbReference type="NCBI Taxonomy" id="59202"/>
    <lineage>
        <taxon>Bacteria</taxon>
        <taxon>Pseudomonadati</taxon>
        <taxon>Pseudomonadota</taxon>
        <taxon>Gammaproteobacteria</taxon>
        <taxon>Enterobacterales</taxon>
        <taxon>Enterobacteriaceae</taxon>
        <taxon>Salmonella</taxon>
    </lineage>
</organism>
<protein>
    <submittedName>
        <fullName evidence="2">Uncharacterized protein</fullName>
    </submittedName>
</protein>
<dbReference type="AlphaFoldDB" id="A0A5Y3UWW7"/>
<evidence type="ECO:0000256" key="1">
    <source>
        <dbReference type="SAM" id="Phobius"/>
    </source>
</evidence>
<comment type="caution">
    <text evidence="2">The sequence shown here is derived from an EMBL/GenBank/DDBJ whole genome shotgun (WGS) entry which is preliminary data.</text>
</comment>
<keyword evidence="1" id="KW-0812">Transmembrane</keyword>
<reference evidence="2" key="1">
    <citation type="submission" date="2019-07" db="EMBL/GenBank/DDBJ databases">
        <authorList>
            <person name="Ashton P.M."/>
            <person name="Dallman T."/>
            <person name="Nair S."/>
            <person name="De Pinna E."/>
            <person name="Peters T."/>
            <person name="Grant K."/>
        </authorList>
    </citation>
    <scope>NUCLEOTIDE SEQUENCE [LARGE SCALE GENOMIC DNA]</scope>
    <source>
        <strain evidence="2">598112</strain>
    </source>
</reference>
<dbReference type="EMBL" id="AAIXRY010000005">
    <property type="protein sequence ID" value="ECJ2325234.1"/>
    <property type="molecule type" value="Genomic_DNA"/>
</dbReference>
<sequence length="138" mass="15688">MKNFLIENFHNIKLLFIVAILFSFVVLVFVSYVINKDSYEKIVKLYEEKFDHLPQTARMAKGASLIGSPAAYHAKIGFIMGSLIFPYNRVTNNDMSMEGYKFIRSLPGSLITGFRVEATVWFVLIILISGLICIENIV</sequence>
<feature type="transmembrane region" description="Helical" evidence="1">
    <location>
        <begin position="12"/>
        <end position="34"/>
    </location>
</feature>
<accession>A0A5Y3UWW7</accession>
<gene>
    <name evidence="2" type="ORF">FNJ06_06365</name>
</gene>
<feature type="transmembrane region" description="Helical" evidence="1">
    <location>
        <begin position="118"/>
        <end position="137"/>
    </location>
</feature>